<name>A0AAP0PF90_9MAGN</name>
<sequence length="55" mass="6361">MIWHRRPFLSVPRISNYAILKYHLVDEPALNIPIVSAPIAAEDKKRQAKSFEDSK</sequence>
<organism evidence="1 2">
    <name type="scientific">Stephania cephalantha</name>
    <dbReference type="NCBI Taxonomy" id="152367"/>
    <lineage>
        <taxon>Eukaryota</taxon>
        <taxon>Viridiplantae</taxon>
        <taxon>Streptophyta</taxon>
        <taxon>Embryophyta</taxon>
        <taxon>Tracheophyta</taxon>
        <taxon>Spermatophyta</taxon>
        <taxon>Magnoliopsida</taxon>
        <taxon>Ranunculales</taxon>
        <taxon>Menispermaceae</taxon>
        <taxon>Menispermoideae</taxon>
        <taxon>Cissampelideae</taxon>
        <taxon>Stephania</taxon>
    </lineage>
</organism>
<accession>A0AAP0PF90</accession>
<protein>
    <submittedName>
        <fullName evidence="1">Uncharacterized protein</fullName>
    </submittedName>
</protein>
<proteinExistence type="predicted"/>
<keyword evidence="2" id="KW-1185">Reference proteome</keyword>
<evidence type="ECO:0000313" key="1">
    <source>
        <dbReference type="EMBL" id="KAK9140784.1"/>
    </source>
</evidence>
<comment type="caution">
    <text evidence="1">The sequence shown here is derived from an EMBL/GenBank/DDBJ whole genome shotgun (WGS) entry which is preliminary data.</text>
</comment>
<dbReference type="AlphaFoldDB" id="A0AAP0PF90"/>
<dbReference type="Proteomes" id="UP001419268">
    <property type="component" value="Unassembled WGS sequence"/>
</dbReference>
<dbReference type="EMBL" id="JBBNAG010000004">
    <property type="protein sequence ID" value="KAK9140784.1"/>
    <property type="molecule type" value="Genomic_DNA"/>
</dbReference>
<reference evidence="1 2" key="1">
    <citation type="submission" date="2024-01" db="EMBL/GenBank/DDBJ databases">
        <title>Genome assemblies of Stephania.</title>
        <authorList>
            <person name="Yang L."/>
        </authorList>
    </citation>
    <scope>NUCLEOTIDE SEQUENCE [LARGE SCALE GENOMIC DNA]</scope>
    <source>
        <strain evidence="1">JXDWG</strain>
        <tissue evidence="1">Leaf</tissue>
    </source>
</reference>
<evidence type="ECO:0000313" key="2">
    <source>
        <dbReference type="Proteomes" id="UP001419268"/>
    </source>
</evidence>
<gene>
    <name evidence="1" type="ORF">Scep_010465</name>
</gene>